<organism evidence="1 2">
    <name type="scientific">Proteus hauseri ATCC 700826</name>
    <dbReference type="NCBI Taxonomy" id="1354271"/>
    <lineage>
        <taxon>Bacteria</taxon>
        <taxon>Pseudomonadati</taxon>
        <taxon>Pseudomonadota</taxon>
        <taxon>Gammaproteobacteria</taxon>
        <taxon>Enterobacterales</taxon>
        <taxon>Morganellaceae</taxon>
        <taxon>Proteus</taxon>
    </lineage>
</organism>
<gene>
    <name evidence="1" type="ORF">M997_1095</name>
</gene>
<evidence type="ECO:0000313" key="2">
    <source>
        <dbReference type="Proteomes" id="UP000078250"/>
    </source>
</evidence>
<dbReference type="RefSeq" id="WP_064719104.1">
    <property type="nucleotide sequence ID" value="NZ_LXEV01000016.1"/>
</dbReference>
<dbReference type="EMBL" id="LXEV01000016">
    <property type="protein sequence ID" value="OAT48633.1"/>
    <property type="molecule type" value="Genomic_DNA"/>
</dbReference>
<accession>A0AAJ3HUD0</accession>
<reference evidence="1 2" key="1">
    <citation type="submission" date="2016-04" db="EMBL/GenBank/DDBJ databases">
        <title>ATOL: Assembling a taxonomically balanced genome-scale reconstruction of the evolutionary history of the Enterobacteriaceae.</title>
        <authorList>
            <person name="Plunkett G.III."/>
            <person name="Neeno-Eckwall E.C."/>
            <person name="Glasner J.D."/>
            <person name="Perna N.T."/>
        </authorList>
    </citation>
    <scope>NUCLEOTIDE SEQUENCE [LARGE SCALE GENOMIC DNA]</scope>
    <source>
        <strain evidence="1 2">ATCC 700826</strain>
    </source>
</reference>
<name>A0AAJ3HUD0_PROHU</name>
<dbReference type="InterPro" id="IPR019671">
    <property type="entry name" value="DUF2526"/>
</dbReference>
<dbReference type="Pfam" id="PF10735">
    <property type="entry name" value="DUF2526"/>
    <property type="match status" value="1"/>
</dbReference>
<keyword evidence="2" id="KW-1185">Reference proteome</keyword>
<evidence type="ECO:0008006" key="3">
    <source>
        <dbReference type="Google" id="ProtNLM"/>
    </source>
</evidence>
<evidence type="ECO:0000313" key="1">
    <source>
        <dbReference type="EMBL" id="OAT48633.1"/>
    </source>
</evidence>
<protein>
    <recommendedName>
        <fullName evidence="3">DUF2526 domain-containing protein</fullName>
    </recommendedName>
</protein>
<dbReference type="Proteomes" id="UP000078250">
    <property type="component" value="Unassembled WGS sequence"/>
</dbReference>
<proteinExistence type="predicted"/>
<comment type="caution">
    <text evidence="1">The sequence shown here is derived from an EMBL/GenBank/DDBJ whole genome shotgun (WGS) entry which is preliminary data.</text>
</comment>
<sequence>MSHYDDVVKQVDEAIATTSIQTMNELLVELGKDKTIEFPQRYEQQERLRNAIFHHGEKQR</sequence>
<dbReference type="AlphaFoldDB" id="A0AAJ3HUD0"/>